<name>A0A1H8CTR0_9FIRM</name>
<protein>
    <submittedName>
        <fullName evidence="1">Uncharacterized protein</fullName>
    </submittedName>
</protein>
<sequence>MIGAINKNKAVVLSLKKVVIYITLLLMDII</sequence>
<dbReference type="EMBL" id="FOCG01000002">
    <property type="protein sequence ID" value="SEM98533.1"/>
    <property type="molecule type" value="Genomic_DNA"/>
</dbReference>
<keyword evidence="2" id="KW-1185">Reference proteome</keyword>
<dbReference type="STRING" id="474960.SAMN05216180_2336"/>
<reference evidence="1 2" key="1">
    <citation type="submission" date="2016-10" db="EMBL/GenBank/DDBJ databases">
        <authorList>
            <person name="de Groot N.N."/>
        </authorList>
    </citation>
    <scope>NUCLEOTIDE SEQUENCE [LARGE SCALE GENOMIC DNA]</scope>
    <source>
        <strain evidence="1 2">CGMCC 1.5070</strain>
    </source>
</reference>
<gene>
    <name evidence="1" type="ORF">SAMN05216180_2336</name>
</gene>
<dbReference type="AlphaFoldDB" id="A0A1H8CTR0"/>
<evidence type="ECO:0000313" key="2">
    <source>
        <dbReference type="Proteomes" id="UP000199158"/>
    </source>
</evidence>
<accession>A0A1H8CTR0</accession>
<organism evidence="1 2">
    <name type="scientific">Hydrogenoanaerobacterium saccharovorans</name>
    <dbReference type="NCBI Taxonomy" id="474960"/>
    <lineage>
        <taxon>Bacteria</taxon>
        <taxon>Bacillati</taxon>
        <taxon>Bacillota</taxon>
        <taxon>Clostridia</taxon>
        <taxon>Eubacteriales</taxon>
        <taxon>Oscillospiraceae</taxon>
        <taxon>Hydrogenoanaerobacterium</taxon>
    </lineage>
</organism>
<proteinExistence type="predicted"/>
<evidence type="ECO:0000313" key="1">
    <source>
        <dbReference type="EMBL" id="SEM98533.1"/>
    </source>
</evidence>
<dbReference type="Proteomes" id="UP000199158">
    <property type="component" value="Unassembled WGS sequence"/>
</dbReference>